<gene>
    <name evidence="2" type="ORF">ACFOU2_10940</name>
</gene>
<proteinExistence type="predicted"/>
<accession>A0ABV8B230</accession>
<reference evidence="3" key="1">
    <citation type="journal article" date="2019" name="Int. J. Syst. Evol. Microbiol.">
        <title>The Global Catalogue of Microorganisms (GCM) 10K type strain sequencing project: providing services to taxonomists for standard genome sequencing and annotation.</title>
        <authorList>
            <consortium name="The Broad Institute Genomics Platform"/>
            <consortium name="The Broad Institute Genome Sequencing Center for Infectious Disease"/>
            <person name="Wu L."/>
            <person name="Ma J."/>
        </authorList>
    </citation>
    <scope>NUCLEOTIDE SEQUENCE [LARGE SCALE GENOMIC DNA]</scope>
    <source>
        <strain evidence="3">CCUG 61889</strain>
    </source>
</reference>
<evidence type="ECO:0000313" key="3">
    <source>
        <dbReference type="Proteomes" id="UP001595752"/>
    </source>
</evidence>
<feature type="compositionally biased region" description="Polar residues" evidence="1">
    <location>
        <begin position="1"/>
        <end position="12"/>
    </location>
</feature>
<keyword evidence="3" id="KW-1185">Reference proteome</keyword>
<dbReference type="RefSeq" id="WP_377914984.1">
    <property type="nucleotide sequence ID" value="NZ_JBHRZT010000044.1"/>
</dbReference>
<name>A0ABV8B230_9BACI</name>
<dbReference type="Proteomes" id="UP001595752">
    <property type="component" value="Unassembled WGS sequence"/>
</dbReference>
<dbReference type="EMBL" id="JBHRZT010000044">
    <property type="protein sequence ID" value="MFC3883975.1"/>
    <property type="molecule type" value="Genomic_DNA"/>
</dbReference>
<protein>
    <submittedName>
        <fullName evidence="2">Uncharacterized protein</fullName>
    </submittedName>
</protein>
<comment type="caution">
    <text evidence="2">The sequence shown here is derived from an EMBL/GenBank/DDBJ whole genome shotgun (WGS) entry which is preliminary data.</text>
</comment>
<sequence length="95" mass="10855">MTKTMQTESSRLQPKGTLDETESSKNRMEGESCMVIRELTLQQLAEGLPRTLLSASDKDLEDFQKIMNESLKLRDGHKHLQKMIQDFTRKGVISS</sequence>
<feature type="region of interest" description="Disordered" evidence="1">
    <location>
        <begin position="1"/>
        <end position="29"/>
    </location>
</feature>
<organism evidence="2 3">
    <name type="scientific">Bacillus songklensis</name>
    <dbReference type="NCBI Taxonomy" id="1069116"/>
    <lineage>
        <taxon>Bacteria</taxon>
        <taxon>Bacillati</taxon>
        <taxon>Bacillota</taxon>
        <taxon>Bacilli</taxon>
        <taxon>Bacillales</taxon>
        <taxon>Bacillaceae</taxon>
        <taxon>Bacillus</taxon>
    </lineage>
</organism>
<evidence type="ECO:0000313" key="2">
    <source>
        <dbReference type="EMBL" id="MFC3883975.1"/>
    </source>
</evidence>
<evidence type="ECO:0000256" key="1">
    <source>
        <dbReference type="SAM" id="MobiDB-lite"/>
    </source>
</evidence>